<protein>
    <recommendedName>
        <fullName evidence="3">Nuclease HARBI1</fullName>
    </recommendedName>
</protein>
<dbReference type="Proteomes" id="UP001286313">
    <property type="component" value="Unassembled WGS sequence"/>
</dbReference>
<dbReference type="EMBL" id="JAWQEG010002848">
    <property type="protein sequence ID" value="KAK3869367.1"/>
    <property type="molecule type" value="Genomic_DNA"/>
</dbReference>
<keyword evidence="2" id="KW-1185">Reference proteome</keyword>
<evidence type="ECO:0000313" key="1">
    <source>
        <dbReference type="EMBL" id="KAK3869367.1"/>
    </source>
</evidence>
<reference evidence="1" key="1">
    <citation type="submission" date="2023-10" db="EMBL/GenBank/DDBJ databases">
        <title>Genome assemblies of two species of porcelain crab, Petrolisthes cinctipes and Petrolisthes manimaculis (Anomura: Porcellanidae).</title>
        <authorList>
            <person name="Angst P."/>
        </authorList>
    </citation>
    <scope>NUCLEOTIDE SEQUENCE</scope>
    <source>
        <strain evidence="1">PB745_01</strain>
        <tissue evidence="1">Gill</tissue>
    </source>
</reference>
<organism evidence="1 2">
    <name type="scientific">Petrolisthes cinctipes</name>
    <name type="common">Flat porcelain crab</name>
    <dbReference type="NCBI Taxonomy" id="88211"/>
    <lineage>
        <taxon>Eukaryota</taxon>
        <taxon>Metazoa</taxon>
        <taxon>Ecdysozoa</taxon>
        <taxon>Arthropoda</taxon>
        <taxon>Crustacea</taxon>
        <taxon>Multicrustacea</taxon>
        <taxon>Malacostraca</taxon>
        <taxon>Eumalacostraca</taxon>
        <taxon>Eucarida</taxon>
        <taxon>Decapoda</taxon>
        <taxon>Pleocyemata</taxon>
        <taxon>Anomura</taxon>
        <taxon>Galatheoidea</taxon>
        <taxon>Porcellanidae</taxon>
        <taxon>Petrolisthes</taxon>
    </lineage>
</organism>
<accession>A0AAE1F8R6</accession>
<sequence length="212" mass="23937">MAHNQQVWDLIDFEDWLDADMEAAGYEIERHGARRPRYIVPDRMDPFVAMTKEEFVDRFRLPKHSVVELIGEIQEQLPAANDIRGCPVPPSLQVLIAIRCMAAGGHQISVGDCFDVSQAKVSECLKAVSRAIASLCRQYIRFPVGGKVRTHLRTTQAIIVAAMVLHNKAVLTRVVMDEGQEIDVDNDAVLPAHINETVQGRVKRQQIIRHYF</sequence>
<evidence type="ECO:0000313" key="2">
    <source>
        <dbReference type="Proteomes" id="UP001286313"/>
    </source>
</evidence>
<comment type="caution">
    <text evidence="1">The sequence shown here is derived from an EMBL/GenBank/DDBJ whole genome shotgun (WGS) entry which is preliminary data.</text>
</comment>
<evidence type="ECO:0008006" key="3">
    <source>
        <dbReference type="Google" id="ProtNLM"/>
    </source>
</evidence>
<proteinExistence type="predicted"/>
<dbReference type="AlphaFoldDB" id="A0AAE1F8R6"/>
<gene>
    <name evidence="1" type="ORF">Pcinc_025323</name>
</gene>
<name>A0AAE1F8R6_PETCI</name>